<keyword evidence="4" id="KW-1185">Reference proteome</keyword>
<protein>
    <recommendedName>
        <fullName evidence="5">tRNA_anti-like</fullName>
    </recommendedName>
</protein>
<reference evidence="4" key="1">
    <citation type="submission" date="2016-10" db="EMBL/GenBank/DDBJ databases">
        <authorList>
            <person name="de Groot N.N."/>
        </authorList>
    </citation>
    <scope>NUCLEOTIDE SEQUENCE [LARGE SCALE GENOMIC DNA]</scope>
    <source>
        <strain evidence="4">10nlg</strain>
    </source>
</reference>
<evidence type="ECO:0000313" key="4">
    <source>
        <dbReference type="Proteomes" id="UP000199318"/>
    </source>
</evidence>
<feature type="region of interest" description="Disordered" evidence="1">
    <location>
        <begin position="55"/>
        <end position="114"/>
    </location>
</feature>
<comment type="caution">
    <text evidence="3">The sequence shown here is derived from an EMBL/GenBank/DDBJ whole genome shotgun (WGS) entry which is preliminary data.</text>
</comment>
<dbReference type="Proteomes" id="UP000199318">
    <property type="component" value="Unassembled WGS sequence"/>
</dbReference>
<evidence type="ECO:0000256" key="1">
    <source>
        <dbReference type="SAM" id="MobiDB-lite"/>
    </source>
</evidence>
<gene>
    <name evidence="3" type="ORF">SAMN05444126_1117</name>
</gene>
<evidence type="ECO:0008006" key="5">
    <source>
        <dbReference type="Google" id="ProtNLM"/>
    </source>
</evidence>
<dbReference type="STRING" id="1464123.SAMN05444126_1117"/>
<feature type="transmembrane region" description="Helical" evidence="2">
    <location>
        <begin position="6"/>
        <end position="23"/>
    </location>
</feature>
<feature type="compositionally biased region" description="Acidic residues" evidence="1">
    <location>
        <begin position="102"/>
        <end position="114"/>
    </location>
</feature>
<dbReference type="RefSeq" id="WP_093072808.1">
    <property type="nucleotide sequence ID" value="NZ_FOGV01000011.1"/>
</dbReference>
<keyword evidence="2" id="KW-0472">Membrane</keyword>
<organism evidence="3 4">
    <name type="scientific">Salisediminibacterium halotolerans</name>
    <dbReference type="NCBI Taxonomy" id="517425"/>
    <lineage>
        <taxon>Bacteria</taxon>
        <taxon>Bacillati</taxon>
        <taxon>Bacillota</taxon>
        <taxon>Bacilli</taxon>
        <taxon>Bacillales</taxon>
        <taxon>Bacillaceae</taxon>
        <taxon>Salisediminibacterium</taxon>
    </lineage>
</organism>
<evidence type="ECO:0000313" key="3">
    <source>
        <dbReference type="EMBL" id="SER99928.1"/>
    </source>
</evidence>
<dbReference type="AlphaFoldDB" id="A0A1H9TSC0"/>
<evidence type="ECO:0000256" key="2">
    <source>
        <dbReference type="SAM" id="Phobius"/>
    </source>
</evidence>
<name>A0A1H9TSC0_9BACI</name>
<proteinExistence type="predicted"/>
<keyword evidence="2" id="KW-1133">Transmembrane helix</keyword>
<dbReference type="OrthoDB" id="1656098at2"/>
<sequence length="378" mass="43042">MAVIFGLLFFGAFIMLILSLIRPSWAKVESRKQGLLYYVPAFILFFVLAGSLADSPDTSEAENSHDDNNNETENEENEENNQENNNNEEDENEENNNSNEENAIEEEEEDEPEEIAFEFTSHEYNEEDETYDFVVETDLPDDTDVTISLQEIEEDSFEVYGYMYNGAIESYEVENGQIDGSIEGAEDDWDGPFPIANGEWYLTAAITVMEDDDSYNPHLYDEYGSYEELTENYLIDAELEDTDSGWTVGNLDKQTVEINNAHTVEEIEDMQAEFRKGRAEEIPYGELEKNPDALFGEYVTYSGEVLEITEQGALTILRLALDDYASEVIWVEYEGRTDAISEDDITIYGEVYGSHTYESQAGWMITVPAVMADNIEID</sequence>
<dbReference type="EMBL" id="FOGV01000011">
    <property type="protein sequence ID" value="SER99928.1"/>
    <property type="molecule type" value="Genomic_DNA"/>
</dbReference>
<feature type="compositionally biased region" description="Acidic residues" evidence="1">
    <location>
        <begin position="69"/>
        <end position="94"/>
    </location>
</feature>
<feature type="transmembrane region" description="Helical" evidence="2">
    <location>
        <begin position="35"/>
        <end position="53"/>
    </location>
</feature>
<accession>A0A1H9TSC0</accession>
<keyword evidence="2" id="KW-0812">Transmembrane</keyword>